<evidence type="ECO:0000313" key="3">
    <source>
        <dbReference type="Proteomes" id="UP000537126"/>
    </source>
</evidence>
<evidence type="ECO:0000259" key="1">
    <source>
        <dbReference type="Pfam" id="PF13614"/>
    </source>
</evidence>
<proteinExistence type="predicted"/>
<dbReference type="InterPro" id="IPR027417">
    <property type="entry name" value="P-loop_NTPase"/>
</dbReference>
<dbReference type="EMBL" id="JAASRN010000006">
    <property type="protein sequence ID" value="NIK74730.1"/>
    <property type="molecule type" value="Genomic_DNA"/>
</dbReference>
<dbReference type="RefSeq" id="WP_166920792.1">
    <property type="nucleotide sequence ID" value="NZ_JAASRN010000006.1"/>
</dbReference>
<sequence>MQPRIIAVVNHKGGVGKTTTTLNLGKALSLMGKRVLLVDIDPQANLTQHVGMEEPAQNLYHAICEEQSLPVEVLDERLHVVPADLELSEAELRLKNDVNGYFRLKEALEGVKNAYEYILIDCPPSLSILTINALIAASEVLIVVQAEYLATKGLQTILNLIDELRKNLNPKLEVAGMLLTQVDHTVIRRSIVEQVRGIYRGKVFDTLIRSNVALTEASAMHQDVFSYNPNCHGAEDYMQLAKEVEAANRLAQTTS</sequence>
<dbReference type="InterPro" id="IPR025669">
    <property type="entry name" value="AAA_dom"/>
</dbReference>
<gene>
    <name evidence="2" type="ORF">FHS56_002263</name>
</gene>
<accession>A0A846MTV0</accession>
<evidence type="ECO:0000313" key="2">
    <source>
        <dbReference type="EMBL" id="NIK74730.1"/>
    </source>
</evidence>
<keyword evidence="3" id="KW-1185">Reference proteome</keyword>
<dbReference type="PANTHER" id="PTHR13696:SF99">
    <property type="entry name" value="COBYRINIC ACID AC-DIAMIDE SYNTHASE"/>
    <property type="match status" value="1"/>
</dbReference>
<feature type="domain" description="AAA" evidence="1">
    <location>
        <begin position="4"/>
        <end position="174"/>
    </location>
</feature>
<organism evidence="2 3">
    <name type="scientific">Thermonema lapsum</name>
    <dbReference type="NCBI Taxonomy" id="28195"/>
    <lineage>
        <taxon>Bacteria</taxon>
        <taxon>Pseudomonadati</taxon>
        <taxon>Bacteroidota</taxon>
        <taxon>Cytophagia</taxon>
        <taxon>Cytophagales</taxon>
        <taxon>Thermonemataceae</taxon>
        <taxon>Thermonema</taxon>
    </lineage>
</organism>
<name>A0A846MTV0_9BACT</name>
<dbReference type="AlphaFoldDB" id="A0A846MTV0"/>
<dbReference type="InterPro" id="IPR050678">
    <property type="entry name" value="DNA_Partitioning_ATPase"/>
</dbReference>
<dbReference type="FunFam" id="3.40.50.300:FF:000285">
    <property type="entry name" value="Sporulation initiation inhibitor Soj"/>
    <property type="match status" value="1"/>
</dbReference>
<comment type="caution">
    <text evidence="2">The sequence shown here is derived from an EMBL/GenBank/DDBJ whole genome shotgun (WGS) entry which is preliminary data.</text>
</comment>
<dbReference type="Pfam" id="PF13614">
    <property type="entry name" value="AAA_31"/>
    <property type="match status" value="1"/>
</dbReference>
<dbReference type="CDD" id="cd02042">
    <property type="entry name" value="ParAB_family"/>
    <property type="match status" value="1"/>
</dbReference>
<dbReference type="Gene3D" id="3.40.50.300">
    <property type="entry name" value="P-loop containing nucleotide triphosphate hydrolases"/>
    <property type="match status" value="1"/>
</dbReference>
<protein>
    <submittedName>
        <fullName evidence="2">Chromosome partitioning protein</fullName>
    </submittedName>
</protein>
<dbReference type="Proteomes" id="UP000537126">
    <property type="component" value="Unassembled WGS sequence"/>
</dbReference>
<reference evidence="2 3" key="1">
    <citation type="submission" date="2020-03" db="EMBL/GenBank/DDBJ databases">
        <title>Genomic Encyclopedia of Type Strains, Phase IV (KMG-IV): sequencing the most valuable type-strain genomes for metagenomic binning, comparative biology and taxonomic classification.</title>
        <authorList>
            <person name="Goeker M."/>
        </authorList>
    </citation>
    <scope>NUCLEOTIDE SEQUENCE [LARGE SCALE GENOMIC DNA]</scope>
    <source>
        <strain evidence="2 3">DSM 5718</strain>
    </source>
</reference>
<dbReference type="PIRSF" id="PIRSF009320">
    <property type="entry name" value="Nuc_binding_HP_1000"/>
    <property type="match status" value="1"/>
</dbReference>
<dbReference type="SUPFAM" id="SSF52540">
    <property type="entry name" value="P-loop containing nucleoside triphosphate hydrolases"/>
    <property type="match status" value="1"/>
</dbReference>
<dbReference type="PANTHER" id="PTHR13696">
    <property type="entry name" value="P-LOOP CONTAINING NUCLEOSIDE TRIPHOSPHATE HYDROLASE"/>
    <property type="match status" value="1"/>
</dbReference>